<organism evidence="12 13">
    <name type="scientific">Cyprinus carpio</name>
    <name type="common">Common carp</name>
    <dbReference type="NCBI Taxonomy" id="7962"/>
    <lineage>
        <taxon>Eukaryota</taxon>
        <taxon>Metazoa</taxon>
        <taxon>Chordata</taxon>
        <taxon>Craniata</taxon>
        <taxon>Vertebrata</taxon>
        <taxon>Euteleostomi</taxon>
        <taxon>Actinopterygii</taxon>
        <taxon>Neopterygii</taxon>
        <taxon>Teleostei</taxon>
        <taxon>Ostariophysi</taxon>
        <taxon>Cypriniformes</taxon>
        <taxon>Cyprinidae</taxon>
        <taxon>Cyprininae</taxon>
        <taxon>Cyprinus</taxon>
    </lineage>
</organism>
<keyword evidence="8" id="KW-0325">Glycoprotein</keyword>
<keyword evidence="7" id="KW-0675">Receptor</keyword>
<evidence type="ECO:0000256" key="7">
    <source>
        <dbReference type="ARBA" id="ARBA00023170"/>
    </source>
</evidence>
<dbReference type="GO" id="GO:0070374">
    <property type="term" value="P:positive regulation of ERK1 and ERK2 cascade"/>
    <property type="evidence" value="ECO:0007669"/>
    <property type="project" value="TreeGrafter"/>
</dbReference>
<dbReference type="PANTHER" id="PTHR10225">
    <property type="entry name" value="HYALURONAN RECEPTOR"/>
    <property type="match status" value="1"/>
</dbReference>
<reference evidence="12" key="1">
    <citation type="submission" date="2025-08" db="UniProtKB">
        <authorList>
            <consortium name="Ensembl"/>
        </authorList>
    </citation>
    <scope>IDENTIFICATION</scope>
</reference>
<evidence type="ECO:0000256" key="9">
    <source>
        <dbReference type="PROSITE-ProRule" id="PRU00323"/>
    </source>
</evidence>
<dbReference type="GO" id="GO:0004896">
    <property type="term" value="F:cytokine receptor activity"/>
    <property type="evidence" value="ECO:0007669"/>
    <property type="project" value="TreeGrafter"/>
</dbReference>
<evidence type="ECO:0000256" key="8">
    <source>
        <dbReference type="ARBA" id="ARBA00023180"/>
    </source>
</evidence>
<keyword evidence="5 10" id="KW-0472">Membrane</keyword>
<keyword evidence="2 10" id="KW-0812">Transmembrane</keyword>
<evidence type="ECO:0000259" key="11">
    <source>
        <dbReference type="PROSITE" id="PS50963"/>
    </source>
</evidence>
<evidence type="ECO:0000313" key="12">
    <source>
        <dbReference type="Ensembl" id="ENSCCRP00020099398.1"/>
    </source>
</evidence>
<evidence type="ECO:0000256" key="2">
    <source>
        <dbReference type="ARBA" id="ARBA00022692"/>
    </source>
</evidence>
<evidence type="ECO:0000256" key="6">
    <source>
        <dbReference type="ARBA" id="ARBA00023157"/>
    </source>
</evidence>
<evidence type="ECO:0000256" key="3">
    <source>
        <dbReference type="ARBA" id="ARBA00022729"/>
    </source>
</evidence>
<feature type="domain" description="Link" evidence="11">
    <location>
        <begin position="51"/>
        <end position="117"/>
    </location>
</feature>
<dbReference type="Ensembl" id="ENSCCRT00020108679.1">
    <property type="protein sequence ID" value="ENSCCRP00020099398.1"/>
    <property type="gene ID" value="ENSCCRG00020045652.1"/>
</dbReference>
<dbReference type="PANTHER" id="PTHR10225:SF6">
    <property type="entry name" value="CD44 ANTIGEN"/>
    <property type="match status" value="1"/>
</dbReference>
<name>A0A8C2JR70_CYPCA</name>
<dbReference type="PROSITE" id="PS50963">
    <property type="entry name" value="LINK_2"/>
    <property type="match status" value="1"/>
</dbReference>
<keyword evidence="3" id="KW-0732">Signal</keyword>
<comment type="caution">
    <text evidence="9">Lacks conserved residue(s) required for the propagation of feature annotation.</text>
</comment>
<evidence type="ECO:0000313" key="13">
    <source>
        <dbReference type="Proteomes" id="UP000694701"/>
    </source>
</evidence>
<sequence length="117" mass="13363">MLIITFFVIFVLRYVSLIVTFGFNVTCSFCLLRTFVLLLVPCAILYCSYVGVFHVEGRDRYSLTFEMAERLCEQLSSSLANLEQVEKAYTKGLQTCRFLHSAEHNQMTIINTGSLLT</sequence>
<dbReference type="InterPro" id="IPR016186">
    <property type="entry name" value="C-type_lectin-like/link_sf"/>
</dbReference>
<dbReference type="GO" id="GO:0035692">
    <property type="term" value="C:macrophage migration inhibitory factor receptor complex"/>
    <property type="evidence" value="ECO:0007669"/>
    <property type="project" value="TreeGrafter"/>
</dbReference>
<accession>A0A8C2JR70</accession>
<protein>
    <recommendedName>
        <fullName evidence="11">Link domain-containing protein</fullName>
    </recommendedName>
</protein>
<dbReference type="SMART" id="SM00445">
    <property type="entry name" value="LINK"/>
    <property type="match status" value="1"/>
</dbReference>
<dbReference type="AlphaFoldDB" id="A0A8C2JR70"/>
<dbReference type="Proteomes" id="UP000694701">
    <property type="component" value="Unplaced"/>
</dbReference>
<dbReference type="SUPFAM" id="SSF56436">
    <property type="entry name" value="C-type lectin-like"/>
    <property type="match status" value="1"/>
</dbReference>
<dbReference type="InterPro" id="IPR016187">
    <property type="entry name" value="CTDL_fold"/>
</dbReference>
<dbReference type="InterPro" id="IPR043210">
    <property type="entry name" value="CD44_antigen-like"/>
</dbReference>
<dbReference type="InterPro" id="IPR000538">
    <property type="entry name" value="Link_dom"/>
</dbReference>
<dbReference type="GO" id="GO:0006954">
    <property type="term" value="P:inflammatory response"/>
    <property type="evidence" value="ECO:0007669"/>
    <property type="project" value="TreeGrafter"/>
</dbReference>
<feature type="transmembrane region" description="Helical" evidence="10">
    <location>
        <begin position="33"/>
        <end position="55"/>
    </location>
</feature>
<evidence type="ECO:0000256" key="4">
    <source>
        <dbReference type="ARBA" id="ARBA00022989"/>
    </source>
</evidence>
<evidence type="ECO:0000256" key="1">
    <source>
        <dbReference type="ARBA" id="ARBA00004167"/>
    </source>
</evidence>
<evidence type="ECO:0000256" key="5">
    <source>
        <dbReference type="ARBA" id="ARBA00023136"/>
    </source>
</evidence>
<keyword evidence="6" id="KW-1015">Disulfide bond</keyword>
<dbReference type="Gene3D" id="3.10.100.10">
    <property type="entry name" value="Mannose-Binding Protein A, subunit A"/>
    <property type="match status" value="1"/>
</dbReference>
<comment type="subcellular location">
    <subcellularLocation>
        <location evidence="1">Membrane</location>
        <topology evidence="1">Single-pass membrane protein</topology>
    </subcellularLocation>
</comment>
<evidence type="ECO:0000256" key="10">
    <source>
        <dbReference type="SAM" id="Phobius"/>
    </source>
</evidence>
<proteinExistence type="predicted"/>
<dbReference type="GO" id="GO:0016323">
    <property type="term" value="C:basolateral plasma membrane"/>
    <property type="evidence" value="ECO:0007669"/>
    <property type="project" value="TreeGrafter"/>
</dbReference>
<keyword evidence="4 10" id="KW-1133">Transmembrane helix</keyword>
<dbReference type="GO" id="GO:0005540">
    <property type="term" value="F:hyaluronic acid binding"/>
    <property type="evidence" value="ECO:0007669"/>
    <property type="project" value="InterPro"/>
</dbReference>
<dbReference type="Pfam" id="PF00193">
    <property type="entry name" value="Xlink"/>
    <property type="match status" value="1"/>
</dbReference>
<dbReference type="GO" id="GO:0007155">
    <property type="term" value="P:cell adhesion"/>
    <property type="evidence" value="ECO:0007669"/>
    <property type="project" value="InterPro"/>
</dbReference>